<feature type="transmembrane region" description="Helical" evidence="2">
    <location>
        <begin position="65"/>
        <end position="87"/>
    </location>
</feature>
<feature type="transmembrane region" description="Helical" evidence="2">
    <location>
        <begin position="574"/>
        <end position="597"/>
    </location>
</feature>
<name>A0A1K1S0H2_9PSEU</name>
<comment type="similarity">
    <text evidence="1">Belongs to the protein kinase superfamily. ADCK protein kinase family.</text>
</comment>
<keyword evidence="2" id="KW-1133">Transmembrane helix</keyword>
<keyword evidence="2" id="KW-0812">Transmembrane</keyword>
<dbReference type="AlphaFoldDB" id="A0A1K1S0H2"/>
<organism evidence="4 5">
    <name type="scientific">Amycolatopsis australiensis</name>
    <dbReference type="NCBI Taxonomy" id="546364"/>
    <lineage>
        <taxon>Bacteria</taxon>
        <taxon>Bacillati</taxon>
        <taxon>Actinomycetota</taxon>
        <taxon>Actinomycetes</taxon>
        <taxon>Pseudonocardiales</taxon>
        <taxon>Pseudonocardiaceae</taxon>
        <taxon>Amycolatopsis</taxon>
    </lineage>
</organism>
<sequence length="648" mass="69076">MDILLGLLTLPLYALVLWPLVVASRRVLGVRVGTVRALCGAGFGWLVAGAIGRAFPVSLLHNGGAALGLLIPLAGSAFLATLLFLFVAEMAVPSGSGVFGRLRSVRARAARARRYSQISRIAIKHGLGRYLTGHREPGVAPGRQAQLARSLRRALEEGGVTFVKLGQLLSTRADLLPPVFVEELGKLQDSVAPARADAVRAVLREELGGSPDDIFAEFDPEPLAAASVAQVYRARLRSGEDVVVKVQRPGVREQAERDADIVRRFAAALEDRADWARSLGAAELADGFAAALAEELDFTIEARNIAAVAATSCPDVVLPTVHKALSTERVLVMSRLSGKPVEAAAPSARTPLARSLLRCLLGQVMIGGVFHADPHPGNLLLLDDGRLGLLDFGSVGRLDAGLRGGLQNLVLALDRGDPAGLRDGLLEIVDRTDDIDEQRLERALGALVARHFGPGRSPGLDLFTGLFRVVADFRLSVPPPVAAVFRALATVEGTLAALDPGFDVMAESRAFAVEQVGARLRPESLRHTAVNEVLALLPVLRRIPRRVDRIGAALAEGRLSVNVRLFSDERDRDVVTGLVHEVLLAFVGAATGLMAVFLLTGSGGPRIVADLGLHQVFGYNLLVISALVGLRLLFVVFRRSGRRSRSAR</sequence>
<dbReference type="CDD" id="cd05121">
    <property type="entry name" value="ABC1_ADCK3-like"/>
    <property type="match status" value="1"/>
</dbReference>
<evidence type="ECO:0000256" key="1">
    <source>
        <dbReference type="ARBA" id="ARBA00009670"/>
    </source>
</evidence>
<evidence type="ECO:0000313" key="5">
    <source>
        <dbReference type="Proteomes" id="UP000182740"/>
    </source>
</evidence>
<dbReference type="RefSeq" id="WP_072477982.1">
    <property type="nucleotide sequence ID" value="NZ_FPJG01000006.1"/>
</dbReference>
<dbReference type="Proteomes" id="UP000182740">
    <property type="component" value="Unassembled WGS sequence"/>
</dbReference>
<evidence type="ECO:0000259" key="3">
    <source>
        <dbReference type="Pfam" id="PF03109"/>
    </source>
</evidence>
<dbReference type="InterPro" id="IPR011009">
    <property type="entry name" value="Kinase-like_dom_sf"/>
</dbReference>
<evidence type="ECO:0000313" key="4">
    <source>
        <dbReference type="EMBL" id="SFW77588.1"/>
    </source>
</evidence>
<evidence type="ECO:0000256" key="2">
    <source>
        <dbReference type="SAM" id="Phobius"/>
    </source>
</evidence>
<dbReference type="EMBL" id="FPJG01000006">
    <property type="protein sequence ID" value="SFW77588.1"/>
    <property type="molecule type" value="Genomic_DNA"/>
</dbReference>
<keyword evidence="2" id="KW-0472">Membrane</keyword>
<feature type="transmembrane region" description="Helical" evidence="2">
    <location>
        <begin position="617"/>
        <end position="637"/>
    </location>
</feature>
<dbReference type="InterPro" id="IPR004147">
    <property type="entry name" value="ABC1_dom"/>
</dbReference>
<proteinExistence type="inferred from homology"/>
<gene>
    <name evidence="4" type="ORF">SAMN04489730_4341</name>
</gene>
<dbReference type="SUPFAM" id="SSF56112">
    <property type="entry name" value="Protein kinase-like (PK-like)"/>
    <property type="match status" value="1"/>
</dbReference>
<reference evidence="5" key="1">
    <citation type="submission" date="2016-11" db="EMBL/GenBank/DDBJ databases">
        <authorList>
            <person name="Varghese N."/>
            <person name="Submissions S."/>
        </authorList>
    </citation>
    <scope>NUCLEOTIDE SEQUENCE [LARGE SCALE GENOMIC DNA]</scope>
    <source>
        <strain evidence="5">DSM 44671</strain>
    </source>
</reference>
<accession>A0A1K1S0H2</accession>
<keyword evidence="5" id="KW-1185">Reference proteome</keyword>
<feature type="domain" description="ABC1 atypical kinase-like" evidence="3">
    <location>
        <begin position="186"/>
        <end position="418"/>
    </location>
</feature>
<protein>
    <submittedName>
        <fullName evidence="4">Ubiquinone biosynthesis protein</fullName>
    </submittedName>
</protein>
<dbReference type="PANTHER" id="PTHR10566">
    <property type="entry name" value="CHAPERONE-ACTIVITY OF BC1 COMPLEX CABC1 -RELATED"/>
    <property type="match status" value="1"/>
</dbReference>
<dbReference type="PANTHER" id="PTHR10566:SF113">
    <property type="entry name" value="PROTEIN ACTIVITY OF BC1 COMPLEX KINASE 7, CHLOROPLASTIC"/>
    <property type="match status" value="1"/>
</dbReference>
<dbReference type="Pfam" id="PF03109">
    <property type="entry name" value="ABC1"/>
    <property type="match status" value="1"/>
</dbReference>
<keyword evidence="4" id="KW-0830">Ubiquinone</keyword>
<dbReference type="InterPro" id="IPR050154">
    <property type="entry name" value="UbiB_kinase"/>
</dbReference>
<dbReference type="STRING" id="546364.SAMN04489730_4341"/>
<dbReference type="OrthoDB" id="9795390at2"/>